<protein>
    <submittedName>
        <fullName evidence="1">Uncharacterized protein</fullName>
    </submittedName>
</protein>
<gene>
    <name evidence="1" type="ORF">EJ02DRAFT_429273</name>
</gene>
<organism evidence="1 2">
    <name type="scientific">Clathrospora elynae</name>
    <dbReference type="NCBI Taxonomy" id="706981"/>
    <lineage>
        <taxon>Eukaryota</taxon>
        <taxon>Fungi</taxon>
        <taxon>Dikarya</taxon>
        <taxon>Ascomycota</taxon>
        <taxon>Pezizomycotina</taxon>
        <taxon>Dothideomycetes</taxon>
        <taxon>Pleosporomycetidae</taxon>
        <taxon>Pleosporales</taxon>
        <taxon>Diademaceae</taxon>
        <taxon>Clathrospora</taxon>
    </lineage>
</organism>
<accession>A0A6A5S3K6</accession>
<keyword evidence="2" id="KW-1185">Reference proteome</keyword>
<dbReference type="AlphaFoldDB" id="A0A6A5S3K6"/>
<evidence type="ECO:0000313" key="2">
    <source>
        <dbReference type="Proteomes" id="UP000800038"/>
    </source>
</evidence>
<sequence length="76" mass="8829">MGNLLHSTVQYAIVKGFINEWLNIEIANKHGACATGQRIDGSVDIDFRNLRRLRLDGTEWEHLFKLTKMLQKFKEV</sequence>
<dbReference type="Proteomes" id="UP000800038">
    <property type="component" value="Unassembled WGS sequence"/>
</dbReference>
<evidence type="ECO:0000313" key="1">
    <source>
        <dbReference type="EMBL" id="KAF1934533.1"/>
    </source>
</evidence>
<dbReference type="EMBL" id="ML976502">
    <property type="protein sequence ID" value="KAF1934533.1"/>
    <property type="molecule type" value="Genomic_DNA"/>
</dbReference>
<proteinExistence type="predicted"/>
<reference evidence="1" key="1">
    <citation type="journal article" date="2020" name="Stud. Mycol.">
        <title>101 Dothideomycetes genomes: a test case for predicting lifestyles and emergence of pathogens.</title>
        <authorList>
            <person name="Haridas S."/>
            <person name="Albert R."/>
            <person name="Binder M."/>
            <person name="Bloem J."/>
            <person name="Labutti K."/>
            <person name="Salamov A."/>
            <person name="Andreopoulos B."/>
            <person name="Baker S."/>
            <person name="Barry K."/>
            <person name="Bills G."/>
            <person name="Bluhm B."/>
            <person name="Cannon C."/>
            <person name="Castanera R."/>
            <person name="Culley D."/>
            <person name="Daum C."/>
            <person name="Ezra D."/>
            <person name="Gonzalez J."/>
            <person name="Henrissat B."/>
            <person name="Kuo A."/>
            <person name="Liang C."/>
            <person name="Lipzen A."/>
            <person name="Lutzoni F."/>
            <person name="Magnuson J."/>
            <person name="Mondo S."/>
            <person name="Nolan M."/>
            <person name="Ohm R."/>
            <person name="Pangilinan J."/>
            <person name="Park H.-J."/>
            <person name="Ramirez L."/>
            <person name="Alfaro M."/>
            <person name="Sun H."/>
            <person name="Tritt A."/>
            <person name="Yoshinaga Y."/>
            <person name="Zwiers L.-H."/>
            <person name="Turgeon B."/>
            <person name="Goodwin S."/>
            <person name="Spatafora J."/>
            <person name="Crous P."/>
            <person name="Grigoriev I."/>
        </authorList>
    </citation>
    <scope>NUCLEOTIDE SEQUENCE</scope>
    <source>
        <strain evidence="1">CBS 161.51</strain>
    </source>
</reference>
<name>A0A6A5S3K6_9PLEO</name>